<comment type="caution">
    <text evidence="7">The sequence shown here is derived from an EMBL/GenBank/DDBJ whole genome shotgun (WGS) entry which is preliminary data.</text>
</comment>
<keyword evidence="4 5" id="KW-0472">Membrane</keyword>
<evidence type="ECO:0000256" key="3">
    <source>
        <dbReference type="ARBA" id="ARBA00022989"/>
    </source>
</evidence>
<keyword evidence="3 5" id="KW-1133">Transmembrane helix</keyword>
<proteinExistence type="predicted"/>
<dbReference type="PANTHER" id="PTHR47760">
    <property type="entry name" value="G-PROTEIN COUPLED RECEPTOR B0563.6-LIKE PROTEIN-RELATED"/>
    <property type="match status" value="1"/>
</dbReference>
<keyword evidence="8" id="KW-1185">Reference proteome</keyword>
<dbReference type="OrthoDB" id="5918542at2759"/>
<dbReference type="PANTHER" id="PTHR47760:SF1">
    <property type="entry name" value="G-PROTEIN COUPLED RECEPTORS FAMILY 1 PROFILE DOMAIN-CONTAINING PROTEIN"/>
    <property type="match status" value="1"/>
</dbReference>
<protein>
    <submittedName>
        <fullName evidence="7">Putative G-protein coupled receptor AH9.1</fullName>
    </submittedName>
</protein>
<dbReference type="PROSITE" id="PS50262">
    <property type="entry name" value="G_PROTEIN_RECEP_F1_2"/>
    <property type="match status" value="1"/>
</dbReference>
<evidence type="ECO:0000256" key="4">
    <source>
        <dbReference type="ARBA" id="ARBA00023136"/>
    </source>
</evidence>
<dbReference type="SUPFAM" id="SSF81321">
    <property type="entry name" value="Family A G protein-coupled receptor-like"/>
    <property type="match status" value="1"/>
</dbReference>
<evidence type="ECO:0000259" key="6">
    <source>
        <dbReference type="PROSITE" id="PS50262"/>
    </source>
</evidence>
<organism evidence="7 8">
    <name type="scientific">Trichinella nelsoni</name>
    <dbReference type="NCBI Taxonomy" id="6336"/>
    <lineage>
        <taxon>Eukaryota</taxon>
        <taxon>Metazoa</taxon>
        <taxon>Ecdysozoa</taxon>
        <taxon>Nematoda</taxon>
        <taxon>Enoplea</taxon>
        <taxon>Dorylaimia</taxon>
        <taxon>Trichinellida</taxon>
        <taxon>Trichinellidae</taxon>
        <taxon>Trichinella</taxon>
    </lineage>
</organism>
<evidence type="ECO:0000256" key="1">
    <source>
        <dbReference type="ARBA" id="ARBA00004370"/>
    </source>
</evidence>
<dbReference type="InterPro" id="IPR053093">
    <property type="entry name" value="GPCR-like"/>
</dbReference>
<evidence type="ECO:0000256" key="5">
    <source>
        <dbReference type="SAM" id="Phobius"/>
    </source>
</evidence>
<dbReference type="AlphaFoldDB" id="A0A0V0SLG2"/>
<feature type="transmembrane region" description="Helical" evidence="5">
    <location>
        <begin position="64"/>
        <end position="88"/>
    </location>
</feature>
<name>A0A0V0SLG2_9BILA</name>
<dbReference type="EMBL" id="JYDL01000004">
    <property type="protein sequence ID" value="KRX27235.1"/>
    <property type="molecule type" value="Genomic_DNA"/>
</dbReference>
<reference evidence="7 8" key="1">
    <citation type="submission" date="2015-01" db="EMBL/GenBank/DDBJ databases">
        <title>Evolution of Trichinella species and genotypes.</title>
        <authorList>
            <person name="Korhonen P.K."/>
            <person name="Edoardo P."/>
            <person name="Giuseppe L.R."/>
            <person name="Gasser R.B."/>
        </authorList>
    </citation>
    <scope>NUCLEOTIDE SEQUENCE [LARGE SCALE GENOMIC DNA]</scope>
    <source>
        <strain evidence="7">ISS37</strain>
    </source>
</reference>
<comment type="subcellular location">
    <subcellularLocation>
        <location evidence="1">Membrane</location>
    </subcellularLocation>
</comment>
<feature type="transmembrane region" description="Helical" evidence="5">
    <location>
        <begin position="108"/>
        <end position="134"/>
    </location>
</feature>
<keyword evidence="7" id="KW-0675">Receptor</keyword>
<feature type="transmembrane region" description="Helical" evidence="5">
    <location>
        <begin position="197"/>
        <end position="220"/>
    </location>
</feature>
<feature type="transmembrane region" description="Helical" evidence="5">
    <location>
        <begin position="299"/>
        <end position="319"/>
    </location>
</feature>
<dbReference type="GO" id="GO:0016020">
    <property type="term" value="C:membrane"/>
    <property type="evidence" value="ECO:0007669"/>
    <property type="project" value="UniProtKB-SubCell"/>
</dbReference>
<keyword evidence="2 5" id="KW-0812">Transmembrane</keyword>
<dbReference type="Gene3D" id="1.20.1070.10">
    <property type="entry name" value="Rhodopsin 7-helix transmembrane proteins"/>
    <property type="match status" value="1"/>
</dbReference>
<feature type="transmembrane region" description="Helical" evidence="5">
    <location>
        <begin position="251"/>
        <end position="279"/>
    </location>
</feature>
<evidence type="ECO:0000256" key="2">
    <source>
        <dbReference type="ARBA" id="ARBA00022692"/>
    </source>
</evidence>
<feature type="transmembrane region" description="Helical" evidence="5">
    <location>
        <begin position="146"/>
        <end position="166"/>
    </location>
</feature>
<evidence type="ECO:0000313" key="8">
    <source>
        <dbReference type="Proteomes" id="UP000054630"/>
    </source>
</evidence>
<sequence length="367" mass="41823">MTERISVWNDTSYVNSIKPKSISTLVSITYEIVIPTELIVGFTFQLCNLAVLQNHKINCLAYSFFFKALSVNYLISSVVLIPSLLVKIGHLDRTSYIMVFYHTHLEQFFANLFLFGGNVISVAMAVCPLVALYCPLRHLNFGSRKNLWVVIAAYTSVAIVLIPTTMMKKVQKMTDINGSVFYFTVDNTQAWVRTSRYIVAAIFEIVIILLVLIIYALILVKYRHIVRSNVTQVHQKLQTGGRLLASNHRKATVICLAWITAFLICNLPSALMEIFHLIYFARKNLETFNQSNERITMRLVVNVLLVFNFTLSVILQYAASGRYRNLMHKLLRCSSKTKAKPNGKSYSTTSLLYSKIYSRQSVKTLQN</sequence>
<dbReference type="STRING" id="6336.A0A0V0SLG2"/>
<dbReference type="InterPro" id="IPR017452">
    <property type="entry name" value="GPCR_Rhodpsn_7TM"/>
</dbReference>
<evidence type="ECO:0000313" key="7">
    <source>
        <dbReference type="EMBL" id="KRX27235.1"/>
    </source>
</evidence>
<feature type="domain" description="G-protein coupled receptors family 1 profile" evidence="6">
    <location>
        <begin position="44"/>
        <end position="316"/>
    </location>
</feature>
<dbReference type="Proteomes" id="UP000054630">
    <property type="component" value="Unassembled WGS sequence"/>
</dbReference>
<gene>
    <name evidence="7" type="primary">AH9.1</name>
    <name evidence="7" type="ORF">T07_3195</name>
</gene>
<accession>A0A0V0SLG2</accession>